<organism evidence="1 2">
    <name type="scientific">Tegillarca granosa</name>
    <name type="common">Malaysian cockle</name>
    <name type="synonym">Anadara granosa</name>
    <dbReference type="NCBI Taxonomy" id="220873"/>
    <lineage>
        <taxon>Eukaryota</taxon>
        <taxon>Metazoa</taxon>
        <taxon>Spiralia</taxon>
        <taxon>Lophotrochozoa</taxon>
        <taxon>Mollusca</taxon>
        <taxon>Bivalvia</taxon>
        <taxon>Autobranchia</taxon>
        <taxon>Pteriomorphia</taxon>
        <taxon>Arcoida</taxon>
        <taxon>Arcoidea</taxon>
        <taxon>Arcidae</taxon>
        <taxon>Tegillarca</taxon>
    </lineage>
</organism>
<keyword evidence="2" id="KW-1185">Reference proteome</keyword>
<reference evidence="1 2" key="1">
    <citation type="submission" date="2022-12" db="EMBL/GenBank/DDBJ databases">
        <title>Chromosome-level genome of Tegillarca granosa.</title>
        <authorList>
            <person name="Kim J."/>
        </authorList>
    </citation>
    <scope>NUCLEOTIDE SEQUENCE [LARGE SCALE GENOMIC DNA]</scope>
    <source>
        <strain evidence="1">Teg-2019</strain>
        <tissue evidence="1">Adductor muscle</tissue>
    </source>
</reference>
<evidence type="ECO:0000313" key="1">
    <source>
        <dbReference type="EMBL" id="KAJ8317029.1"/>
    </source>
</evidence>
<comment type="caution">
    <text evidence="1">The sequence shown here is derived from an EMBL/GenBank/DDBJ whole genome shotgun (WGS) entry which is preliminary data.</text>
</comment>
<accession>A0ABQ9FIB0</accession>
<name>A0ABQ9FIB0_TEGGR</name>
<sequence>MLMDSSTINYGIHLDVAVIERHFFSQESHRRVQNVEASDYFVSGDHLLLESEASYGCPSNKGRCIKACKAKRFTSGYCRGSTCRCVGKVCPRYRHLCKLSCFRKGYKRGYCNGTRCQCYSRACPTTSRYCSLSCRLDRRYDYGRCVGSQCRCVGKVCPRYRQLCKLSCFRKGYKRGYCNGTRCQCYKRSG</sequence>
<dbReference type="EMBL" id="JARBDR010000246">
    <property type="protein sequence ID" value="KAJ8317029.1"/>
    <property type="molecule type" value="Genomic_DNA"/>
</dbReference>
<evidence type="ECO:0000313" key="2">
    <source>
        <dbReference type="Proteomes" id="UP001217089"/>
    </source>
</evidence>
<gene>
    <name evidence="1" type="ORF">KUTeg_004933</name>
</gene>
<protein>
    <submittedName>
        <fullName evidence="1">Uncharacterized protein</fullName>
    </submittedName>
</protein>
<proteinExistence type="predicted"/>
<dbReference type="Proteomes" id="UP001217089">
    <property type="component" value="Unassembled WGS sequence"/>
</dbReference>